<dbReference type="STRING" id="1120918.SAMN05216249_11062"/>
<keyword evidence="7" id="KW-0540">Nuclease</keyword>
<dbReference type="AlphaFoldDB" id="A0A1I0YMD4"/>
<dbReference type="SUPFAM" id="SSF53098">
    <property type="entry name" value="Ribonuclease H-like"/>
    <property type="match status" value="1"/>
</dbReference>
<evidence type="ECO:0000256" key="9">
    <source>
        <dbReference type="ARBA" id="ARBA00022759"/>
    </source>
</evidence>
<dbReference type="EC" id="3.1.26.4" evidence="5"/>
<dbReference type="GO" id="GO:0003676">
    <property type="term" value="F:nucleic acid binding"/>
    <property type="evidence" value="ECO:0007669"/>
    <property type="project" value="InterPro"/>
</dbReference>
<keyword evidence="10" id="KW-0378">Hydrolase</keyword>
<gene>
    <name evidence="13" type="ORF">SAMN05216249_11062</name>
</gene>
<evidence type="ECO:0000259" key="12">
    <source>
        <dbReference type="PROSITE" id="PS50879"/>
    </source>
</evidence>
<evidence type="ECO:0000256" key="2">
    <source>
        <dbReference type="ARBA" id="ARBA00001946"/>
    </source>
</evidence>
<feature type="domain" description="RNase H type-1" evidence="12">
    <location>
        <begin position="75"/>
        <end position="212"/>
    </location>
</feature>
<name>A0A1I0YMD4_9FIRM</name>
<evidence type="ECO:0000256" key="4">
    <source>
        <dbReference type="ARBA" id="ARBA00005300"/>
    </source>
</evidence>
<dbReference type="PANTHER" id="PTHR10642:SF26">
    <property type="entry name" value="RIBONUCLEASE H1"/>
    <property type="match status" value="1"/>
</dbReference>
<reference evidence="13 14" key="1">
    <citation type="submission" date="2016-10" db="EMBL/GenBank/DDBJ databases">
        <authorList>
            <person name="de Groot N.N."/>
        </authorList>
    </citation>
    <scope>NUCLEOTIDE SEQUENCE [LARGE SCALE GENOMIC DNA]</scope>
    <source>
        <strain evidence="13 14">DSM 5522</strain>
    </source>
</reference>
<comment type="function">
    <text evidence="3">Endonuclease that specifically degrades the RNA of RNA-DNA hybrids.</text>
</comment>
<evidence type="ECO:0000256" key="11">
    <source>
        <dbReference type="ARBA" id="ARBA00022842"/>
    </source>
</evidence>
<accession>A0A1I0YMD4</accession>
<keyword evidence="9" id="KW-0255">Endonuclease</keyword>
<dbReference type="EMBL" id="FOJY01000010">
    <property type="protein sequence ID" value="SFB13478.1"/>
    <property type="molecule type" value="Genomic_DNA"/>
</dbReference>
<dbReference type="Proteomes" id="UP000198838">
    <property type="component" value="Unassembled WGS sequence"/>
</dbReference>
<dbReference type="InterPro" id="IPR011320">
    <property type="entry name" value="RNase_H1_N"/>
</dbReference>
<proteinExistence type="inferred from homology"/>
<dbReference type="PANTHER" id="PTHR10642">
    <property type="entry name" value="RIBONUCLEASE H1"/>
    <property type="match status" value="1"/>
</dbReference>
<dbReference type="GO" id="GO:0043137">
    <property type="term" value="P:DNA replication, removal of RNA primer"/>
    <property type="evidence" value="ECO:0007669"/>
    <property type="project" value="TreeGrafter"/>
</dbReference>
<evidence type="ECO:0000313" key="13">
    <source>
        <dbReference type="EMBL" id="SFB13478.1"/>
    </source>
</evidence>
<dbReference type="InterPro" id="IPR012337">
    <property type="entry name" value="RNaseH-like_sf"/>
</dbReference>
<evidence type="ECO:0000256" key="5">
    <source>
        <dbReference type="ARBA" id="ARBA00012180"/>
    </source>
</evidence>
<dbReference type="PROSITE" id="PS50879">
    <property type="entry name" value="RNASE_H_1"/>
    <property type="match status" value="1"/>
</dbReference>
<dbReference type="Gene3D" id="3.40.970.10">
    <property type="entry name" value="Ribonuclease H1, N-terminal domain"/>
    <property type="match status" value="1"/>
</dbReference>
<evidence type="ECO:0000256" key="6">
    <source>
        <dbReference type="ARBA" id="ARBA00017721"/>
    </source>
</evidence>
<evidence type="ECO:0000256" key="8">
    <source>
        <dbReference type="ARBA" id="ARBA00022723"/>
    </source>
</evidence>
<keyword evidence="8" id="KW-0479">Metal-binding</keyword>
<dbReference type="InterPro" id="IPR037056">
    <property type="entry name" value="RNase_H1_N_sf"/>
</dbReference>
<dbReference type="CDD" id="cd09277">
    <property type="entry name" value="RNase_HI_bacteria_like"/>
    <property type="match status" value="1"/>
</dbReference>
<keyword evidence="14" id="KW-1185">Reference proteome</keyword>
<protein>
    <recommendedName>
        <fullName evidence="6">Ribonuclease H</fullName>
        <ecNumber evidence="5">3.1.26.4</ecNumber>
    </recommendedName>
</protein>
<dbReference type="InterPro" id="IPR036397">
    <property type="entry name" value="RNaseH_sf"/>
</dbReference>
<evidence type="ECO:0000256" key="10">
    <source>
        <dbReference type="ARBA" id="ARBA00022801"/>
    </source>
</evidence>
<evidence type="ECO:0000313" key="14">
    <source>
        <dbReference type="Proteomes" id="UP000198838"/>
    </source>
</evidence>
<dbReference type="InterPro" id="IPR050092">
    <property type="entry name" value="RNase_H"/>
</dbReference>
<organism evidence="13 14">
    <name type="scientific">Acetitomaculum ruminis DSM 5522</name>
    <dbReference type="NCBI Taxonomy" id="1120918"/>
    <lineage>
        <taxon>Bacteria</taxon>
        <taxon>Bacillati</taxon>
        <taxon>Bacillota</taxon>
        <taxon>Clostridia</taxon>
        <taxon>Lachnospirales</taxon>
        <taxon>Lachnospiraceae</taxon>
        <taxon>Acetitomaculum</taxon>
    </lineage>
</organism>
<evidence type="ECO:0000256" key="1">
    <source>
        <dbReference type="ARBA" id="ARBA00000077"/>
    </source>
</evidence>
<comment type="cofactor">
    <cofactor evidence="2">
        <name>Mg(2+)</name>
        <dbReference type="ChEBI" id="CHEBI:18420"/>
    </cofactor>
</comment>
<dbReference type="Pfam" id="PF00075">
    <property type="entry name" value="RNase_H"/>
    <property type="match status" value="1"/>
</dbReference>
<dbReference type="InterPro" id="IPR009027">
    <property type="entry name" value="Ribosomal_bL9/RNase_H1_N"/>
</dbReference>
<comment type="similarity">
    <text evidence="4">Belongs to the RNase H family.</text>
</comment>
<dbReference type="GO" id="GO:0004523">
    <property type="term" value="F:RNA-DNA hybrid ribonuclease activity"/>
    <property type="evidence" value="ECO:0007669"/>
    <property type="project" value="UniProtKB-EC"/>
</dbReference>
<dbReference type="Gene3D" id="3.30.420.10">
    <property type="entry name" value="Ribonuclease H-like superfamily/Ribonuclease H"/>
    <property type="match status" value="1"/>
</dbReference>
<sequence length="213" mass="24350">MAKKYYAVKKGRKPGIYESWDQCQKQIKGFSQASFKGFLTYEDALKFMGDALSDNTLKSENKDTLENSSPLEKCNEQLAIAYVDGSYRDDTKEFSYGAVIFHDKKEIHLNAKFNDPSLVLMRNVAGEIHGSMAAMDYALKKGCKFLEIFHDYEGIAKWCTGQWQTKKEGTIRYKAFYDKVKDKLDIRFVKVKGHSNDRYNDLADKLAKSALGI</sequence>
<evidence type="ECO:0000256" key="3">
    <source>
        <dbReference type="ARBA" id="ARBA00004065"/>
    </source>
</evidence>
<dbReference type="SUPFAM" id="SSF55658">
    <property type="entry name" value="L9 N-domain-like"/>
    <property type="match status" value="1"/>
</dbReference>
<keyword evidence="11" id="KW-0460">Magnesium</keyword>
<dbReference type="Pfam" id="PF01693">
    <property type="entry name" value="Cauli_VI"/>
    <property type="match status" value="1"/>
</dbReference>
<comment type="catalytic activity">
    <reaction evidence="1">
        <text>Endonucleolytic cleavage to 5'-phosphomonoester.</text>
        <dbReference type="EC" id="3.1.26.4"/>
    </reaction>
</comment>
<dbReference type="RefSeq" id="WP_092872505.1">
    <property type="nucleotide sequence ID" value="NZ_FOJY01000010.1"/>
</dbReference>
<dbReference type="FunFam" id="3.40.970.10:FF:000002">
    <property type="entry name" value="Ribonuclease H"/>
    <property type="match status" value="1"/>
</dbReference>
<dbReference type="GO" id="GO:0046872">
    <property type="term" value="F:metal ion binding"/>
    <property type="evidence" value="ECO:0007669"/>
    <property type="project" value="UniProtKB-KW"/>
</dbReference>
<dbReference type="OrthoDB" id="9811552at2"/>
<dbReference type="InterPro" id="IPR002156">
    <property type="entry name" value="RNaseH_domain"/>
</dbReference>
<evidence type="ECO:0000256" key="7">
    <source>
        <dbReference type="ARBA" id="ARBA00022722"/>
    </source>
</evidence>